<accession>A0A0G0MK48</accession>
<proteinExistence type="predicted"/>
<comment type="caution">
    <text evidence="1">The sequence shown here is derived from an EMBL/GenBank/DDBJ whole genome shotgun (WGS) entry which is preliminary data.</text>
</comment>
<organism evidence="1 2">
    <name type="scientific">Candidatus Uhrbacteria bacterium GW2011_GWF2_39_13</name>
    <dbReference type="NCBI Taxonomy" id="1618995"/>
    <lineage>
        <taxon>Bacteria</taxon>
        <taxon>Candidatus Uhriibacteriota</taxon>
    </lineage>
</organism>
<dbReference type="Proteomes" id="UP000033935">
    <property type="component" value="Unassembled WGS sequence"/>
</dbReference>
<protein>
    <submittedName>
        <fullName evidence="1">Dehydrogenase</fullName>
    </submittedName>
</protein>
<reference evidence="1 2" key="1">
    <citation type="journal article" date="2015" name="Nature">
        <title>rRNA introns, odd ribosomes, and small enigmatic genomes across a large radiation of phyla.</title>
        <authorList>
            <person name="Brown C.T."/>
            <person name="Hug L.A."/>
            <person name="Thomas B.C."/>
            <person name="Sharon I."/>
            <person name="Castelle C.J."/>
            <person name="Singh A."/>
            <person name="Wilkins M.J."/>
            <person name="Williams K.H."/>
            <person name="Banfield J.F."/>
        </authorList>
    </citation>
    <scope>NUCLEOTIDE SEQUENCE [LARGE SCALE GENOMIC DNA]</scope>
</reference>
<gene>
    <name evidence="1" type="ORF">UT30_C0008G0036</name>
</gene>
<evidence type="ECO:0000313" key="2">
    <source>
        <dbReference type="Proteomes" id="UP000033935"/>
    </source>
</evidence>
<evidence type="ECO:0000313" key="1">
    <source>
        <dbReference type="EMBL" id="KKR04414.1"/>
    </source>
</evidence>
<sequence>MPRGHKIVFQDFFDAIINDSENSGMLAPGDEGIHSLEWANAMLMSSIEKREIILPIDRKKYDELLEKLRNGKIKI</sequence>
<dbReference type="AlphaFoldDB" id="A0A0G0MK48"/>
<name>A0A0G0MK48_9BACT</name>
<dbReference type="EMBL" id="LBWG01000008">
    <property type="protein sequence ID" value="KKR04414.1"/>
    <property type="molecule type" value="Genomic_DNA"/>
</dbReference>